<keyword evidence="2" id="KW-0533">Nickel</keyword>
<proteinExistence type="inferred from homology"/>
<evidence type="ECO:0000259" key="8">
    <source>
        <dbReference type="Pfam" id="PF02492"/>
    </source>
</evidence>
<dbReference type="EMBL" id="BAAAHP010000166">
    <property type="protein sequence ID" value="GAA0896173.1"/>
    <property type="molecule type" value="Genomic_DNA"/>
</dbReference>
<dbReference type="PIRSF" id="PIRSF005624">
    <property type="entry name" value="Ni-bind_GTPase"/>
    <property type="match status" value="1"/>
</dbReference>
<evidence type="ECO:0000313" key="9">
    <source>
        <dbReference type="EMBL" id="GAA0896173.1"/>
    </source>
</evidence>
<accession>A0ABN1N7F0</accession>
<comment type="similarity">
    <text evidence="1">Belongs to the SIMIBI class G3E GTPase family. HypB/HupM subfamily.</text>
</comment>
<dbReference type="PANTHER" id="PTHR30134:SF2">
    <property type="entry name" value="HYDROGENASE MATURATION FACTOR HYPB"/>
    <property type="match status" value="1"/>
</dbReference>
<keyword evidence="10" id="KW-1185">Reference proteome</keyword>
<name>A0ABN1N7F0_9PSEU</name>
<keyword evidence="3" id="KW-0479">Metal-binding</keyword>
<dbReference type="InterPro" id="IPR003495">
    <property type="entry name" value="CobW/HypB/UreG_nucleotide-bd"/>
</dbReference>
<keyword evidence="4" id="KW-0547">Nucleotide-binding</keyword>
<keyword evidence="7" id="KW-0342">GTP-binding</keyword>
<dbReference type="RefSeq" id="WP_379589798.1">
    <property type="nucleotide sequence ID" value="NZ_BAAAHP010000166.1"/>
</dbReference>
<dbReference type="InterPro" id="IPR004392">
    <property type="entry name" value="Hyd_mat_HypB"/>
</dbReference>
<keyword evidence="6" id="KW-0862">Zinc</keyword>
<protein>
    <submittedName>
        <fullName evidence="9">Hydrogenase nickel incorporation protein HypB</fullName>
    </submittedName>
</protein>
<dbReference type="Proteomes" id="UP001499967">
    <property type="component" value="Unassembled WGS sequence"/>
</dbReference>
<feature type="domain" description="CobW/HypB/UreG nucleotide-binding" evidence="8">
    <location>
        <begin position="72"/>
        <end position="232"/>
    </location>
</feature>
<keyword evidence="5" id="KW-0378">Hydrolase</keyword>
<evidence type="ECO:0000313" key="10">
    <source>
        <dbReference type="Proteomes" id="UP001499967"/>
    </source>
</evidence>
<evidence type="ECO:0000256" key="1">
    <source>
        <dbReference type="ARBA" id="ARBA00006211"/>
    </source>
</evidence>
<comment type="caution">
    <text evidence="9">The sequence shown here is derived from an EMBL/GenBank/DDBJ whole genome shotgun (WGS) entry which is preliminary data.</text>
</comment>
<gene>
    <name evidence="9" type="primary">hypB</name>
    <name evidence="9" type="ORF">GCM10009559_54180</name>
</gene>
<dbReference type="PANTHER" id="PTHR30134">
    <property type="entry name" value="HYDROGENASE PROTEIN ASSEMBLY PROTEIN, NICKEL CHAPERONE"/>
    <property type="match status" value="1"/>
</dbReference>
<dbReference type="Gene3D" id="3.40.50.300">
    <property type="entry name" value="P-loop containing nucleotide triphosphate hydrolases"/>
    <property type="match status" value="1"/>
</dbReference>
<evidence type="ECO:0000256" key="6">
    <source>
        <dbReference type="ARBA" id="ARBA00022833"/>
    </source>
</evidence>
<evidence type="ECO:0000256" key="7">
    <source>
        <dbReference type="ARBA" id="ARBA00023134"/>
    </source>
</evidence>
<dbReference type="CDD" id="cd05390">
    <property type="entry name" value="HypB"/>
    <property type="match status" value="1"/>
</dbReference>
<evidence type="ECO:0000256" key="5">
    <source>
        <dbReference type="ARBA" id="ARBA00022801"/>
    </source>
</evidence>
<reference evidence="9 10" key="1">
    <citation type="journal article" date="2019" name="Int. J. Syst. Evol. Microbiol.">
        <title>The Global Catalogue of Microorganisms (GCM) 10K type strain sequencing project: providing services to taxonomists for standard genome sequencing and annotation.</title>
        <authorList>
            <consortium name="The Broad Institute Genomics Platform"/>
            <consortium name="The Broad Institute Genome Sequencing Center for Infectious Disease"/>
            <person name="Wu L."/>
            <person name="Ma J."/>
        </authorList>
    </citation>
    <scope>NUCLEOTIDE SEQUENCE [LARGE SCALE GENOMIC DNA]</scope>
    <source>
        <strain evidence="9 10">JCM 11117</strain>
    </source>
</reference>
<sequence length="262" mass="28780">MCTTCGCGDPAGTRYTALRHDHSHDHSHGHHHPHDRGAGARTVPLEERVLARNDQLAAANRRLLAERGVHAVNLMSSPGSGKTTLLERTIRELGDSVPVAVVEGDQETLLDAERIRATGRPVVQINTGEGCHLDAAMLERGLRELDLAPRSLVFVENVGNLVCPALFDLGESTRVVVMSVTEGEDKPLKYPHMFRTADLVLLNKIDLLPHVEFDVARCAQQIRRINPGADVLHVSATRGAGLPEWCAWLRKRAITIYCEPEI</sequence>
<evidence type="ECO:0000256" key="3">
    <source>
        <dbReference type="ARBA" id="ARBA00022723"/>
    </source>
</evidence>
<dbReference type="Pfam" id="PF02492">
    <property type="entry name" value="cobW"/>
    <property type="match status" value="1"/>
</dbReference>
<dbReference type="NCBIfam" id="TIGR00073">
    <property type="entry name" value="hypB"/>
    <property type="match status" value="1"/>
</dbReference>
<evidence type="ECO:0000256" key="2">
    <source>
        <dbReference type="ARBA" id="ARBA00022596"/>
    </source>
</evidence>
<organism evidence="9 10">
    <name type="scientific">Pseudonocardia zijingensis</name>
    <dbReference type="NCBI Taxonomy" id="153376"/>
    <lineage>
        <taxon>Bacteria</taxon>
        <taxon>Bacillati</taxon>
        <taxon>Actinomycetota</taxon>
        <taxon>Actinomycetes</taxon>
        <taxon>Pseudonocardiales</taxon>
        <taxon>Pseudonocardiaceae</taxon>
        <taxon>Pseudonocardia</taxon>
    </lineage>
</organism>
<evidence type="ECO:0000256" key="4">
    <source>
        <dbReference type="ARBA" id="ARBA00022741"/>
    </source>
</evidence>
<dbReference type="SUPFAM" id="SSF52540">
    <property type="entry name" value="P-loop containing nucleoside triphosphate hydrolases"/>
    <property type="match status" value="1"/>
</dbReference>
<dbReference type="InterPro" id="IPR027417">
    <property type="entry name" value="P-loop_NTPase"/>
</dbReference>